<evidence type="ECO:0000313" key="2">
    <source>
        <dbReference type="EMBL" id="PPQ73673.1"/>
    </source>
</evidence>
<feature type="compositionally biased region" description="Low complexity" evidence="1">
    <location>
        <begin position="498"/>
        <end position="522"/>
    </location>
</feature>
<dbReference type="Proteomes" id="UP000284842">
    <property type="component" value="Unassembled WGS sequence"/>
</dbReference>
<feature type="compositionally biased region" description="Polar residues" evidence="1">
    <location>
        <begin position="288"/>
        <end position="305"/>
    </location>
</feature>
<feature type="compositionally biased region" description="Acidic residues" evidence="1">
    <location>
        <begin position="140"/>
        <end position="153"/>
    </location>
</feature>
<feature type="compositionally biased region" description="Acidic residues" evidence="1">
    <location>
        <begin position="168"/>
        <end position="179"/>
    </location>
</feature>
<feature type="compositionally biased region" description="Polar residues" evidence="1">
    <location>
        <begin position="523"/>
        <end position="534"/>
    </location>
</feature>
<protein>
    <submittedName>
        <fullName evidence="2">Uncharacterized protein</fullName>
    </submittedName>
</protein>
<dbReference type="OrthoDB" id="5348546at2759"/>
<comment type="caution">
    <text evidence="2">The sequence shown here is derived from an EMBL/GenBank/DDBJ whole genome shotgun (WGS) entry which is preliminary data.</text>
</comment>
<dbReference type="STRING" id="181874.A0A409W583"/>
<feature type="compositionally biased region" description="Basic and acidic residues" evidence="1">
    <location>
        <begin position="19"/>
        <end position="30"/>
    </location>
</feature>
<accession>A0A409W583</accession>
<feature type="compositionally biased region" description="Polar residues" evidence="1">
    <location>
        <begin position="210"/>
        <end position="234"/>
    </location>
</feature>
<feature type="region of interest" description="Disordered" evidence="1">
    <location>
        <begin position="139"/>
        <end position="387"/>
    </location>
</feature>
<dbReference type="EMBL" id="NHTK01005803">
    <property type="protein sequence ID" value="PPQ73673.1"/>
    <property type="molecule type" value="Genomic_DNA"/>
</dbReference>
<feature type="compositionally biased region" description="Pro residues" evidence="1">
    <location>
        <begin position="328"/>
        <end position="338"/>
    </location>
</feature>
<feature type="compositionally biased region" description="Low complexity" evidence="1">
    <location>
        <begin position="33"/>
        <end position="48"/>
    </location>
</feature>
<keyword evidence="3" id="KW-1185">Reference proteome</keyword>
<organism evidence="2 3">
    <name type="scientific">Panaeolus cyanescens</name>
    <dbReference type="NCBI Taxonomy" id="181874"/>
    <lineage>
        <taxon>Eukaryota</taxon>
        <taxon>Fungi</taxon>
        <taxon>Dikarya</taxon>
        <taxon>Basidiomycota</taxon>
        <taxon>Agaricomycotina</taxon>
        <taxon>Agaricomycetes</taxon>
        <taxon>Agaricomycetidae</taxon>
        <taxon>Agaricales</taxon>
        <taxon>Agaricineae</taxon>
        <taxon>Galeropsidaceae</taxon>
        <taxon>Panaeolus</taxon>
    </lineage>
</organism>
<gene>
    <name evidence="2" type="ORF">CVT24_007334</name>
</gene>
<reference evidence="2 3" key="1">
    <citation type="journal article" date="2018" name="Evol. Lett.">
        <title>Horizontal gene cluster transfer increased hallucinogenic mushroom diversity.</title>
        <authorList>
            <person name="Reynolds H.T."/>
            <person name="Vijayakumar V."/>
            <person name="Gluck-Thaler E."/>
            <person name="Korotkin H.B."/>
            <person name="Matheny P.B."/>
            <person name="Slot J.C."/>
        </authorList>
    </citation>
    <scope>NUCLEOTIDE SEQUENCE [LARGE SCALE GENOMIC DNA]</scope>
    <source>
        <strain evidence="2 3">2629</strain>
    </source>
</reference>
<dbReference type="InParanoid" id="A0A409W583"/>
<sequence length="950" mass="102508">MSNALPPSVPSTGRSRKLTFVDDIDRKYSDYRYQSYRQPSPYTSSPPRSSSPPRTPATSSRQQSYAFIRSSPEVGLDYGFRTVGEPLVDPRSWDRRYTGSSSTSLYYPAPRYASSSIKSSHHPPSDFYSSSNYAISVLSEDVEQDLPELESEPASEGTPGHSSGVFSESEEDTEDDDDSSMLFSSDGYRSTFFRTSAERGQWKSDPPSMFKSTQQQLLQTRRSAPTQSRVTTPTLGKPRLVSEPAIVPSPLTVDTTLKVAQDRVDRTTTSSTTSTGITPAQPEIPSPSELSPHSSQDGILSSVHTIPSLVSDRASSPGMDDDLDGPLSPLPPSSPPLSPVSFGVPPSRSMSVLSLAPSEEGEDEEQESPFMRSSSPLSELPDDDDEDFQLDLTETAPLLPELKNDEHIGHNDRVASAISEPTTGCNAHSQAINATIGHQHEAASNVNSASELVSSRREGEDVIIGNGNTTVISSSTVEPSAISSNPRSEKDYAPALVTSTSTSLSSITPASTSIATSSSKPTHSNIPESDSGSCSRVGDALDKNGGGKEDSTVGISRAVLSLDISGAASKSPAASSSVSSTEMSSSLASSSTSSQPPSTLFSLPVEQGSQKRKKAAQSVDGDRDRDENVPAVKKRKVGKEEGDISSKVLGAKNKSDAEAQTSAKAKALTTMSGNSRRISGEAADEERKKSKTKGKGKETMRVSPVESTGKSESVKDEKDRSEKKAQKMVEEQEEGEREMSAPPPKKRKRKRAEVDVDAEDPSMSSSEGARKKVAKSTTKPRGRGRKVSSNSDAENQPPSDTLPAEPLDDATKALHAQVFGLLIETMAMSRASSLPVSSLYKMMMQAQPVLKGQRSRDEWCRIFDAVLKSGESGRGTGVFGKVESSGKDDSDRPLEAQWFYVPELDEDQERATLIRAMMPRPAKRSETKKYKQYYWRPLDKMSKWDPEDAL</sequence>
<feature type="compositionally biased region" description="Polar residues" evidence="1">
    <location>
        <begin position="466"/>
        <end position="486"/>
    </location>
</feature>
<feature type="compositionally biased region" description="Basic residues" evidence="1">
    <location>
        <begin position="771"/>
        <end position="786"/>
    </location>
</feature>
<proteinExistence type="predicted"/>
<feature type="compositionally biased region" description="Basic and acidic residues" evidence="1">
    <location>
        <begin position="539"/>
        <end position="551"/>
    </location>
</feature>
<feature type="compositionally biased region" description="Polar residues" evidence="1">
    <location>
        <begin position="787"/>
        <end position="799"/>
    </location>
</feature>
<feature type="compositionally biased region" description="Low complexity" evidence="1">
    <location>
        <begin position="585"/>
        <end position="603"/>
    </location>
</feature>
<evidence type="ECO:0000313" key="3">
    <source>
        <dbReference type="Proteomes" id="UP000284842"/>
    </source>
</evidence>
<feature type="compositionally biased region" description="Polar residues" evidence="1">
    <location>
        <begin position="658"/>
        <end position="677"/>
    </location>
</feature>
<feature type="region of interest" description="Disordered" evidence="1">
    <location>
        <begin position="83"/>
        <end position="108"/>
    </location>
</feature>
<feature type="compositionally biased region" description="Basic and acidic residues" evidence="1">
    <location>
        <begin position="712"/>
        <end position="730"/>
    </location>
</feature>
<evidence type="ECO:0000256" key="1">
    <source>
        <dbReference type="SAM" id="MobiDB-lite"/>
    </source>
</evidence>
<feature type="region of interest" description="Disordered" evidence="1">
    <location>
        <begin position="1"/>
        <end position="68"/>
    </location>
</feature>
<name>A0A409W583_9AGAR</name>
<feature type="region of interest" description="Disordered" evidence="1">
    <location>
        <begin position="585"/>
        <end position="806"/>
    </location>
</feature>
<feature type="compositionally biased region" description="Polar residues" evidence="1">
    <location>
        <begin position="443"/>
        <end position="453"/>
    </location>
</feature>
<feature type="compositionally biased region" description="Polar residues" evidence="1">
    <location>
        <begin position="1"/>
        <end position="13"/>
    </location>
</feature>
<dbReference type="AlphaFoldDB" id="A0A409W583"/>
<feature type="region of interest" description="Disordered" evidence="1">
    <location>
        <begin position="443"/>
        <end position="551"/>
    </location>
</feature>